<dbReference type="Gene3D" id="1.20.90.10">
    <property type="entry name" value="Phospholipase A2 domain"/>
    <property type="match status" value="1"/>
</dbReference>
<dbReference type="GO" id="GO:0050482">
    <property type="term" value="P:arachidonate secretion"/>
    <property type="evidence" value="ECO:0007669"/>
    <property type="project" value="InterPro"/>
</dbReference>
<dbReference type="PANTHER" id="PTHR34228:SF3">
    <property type="entry name" value="PHOSPHOLIPASE A2-LIKE PROTEIN Y52B11A.8"/>
    <property type="match status" value="1"/>
</dbReference>
<proteinExistence type="predicted"/>
<dbReference type="SUPFAM" id="SSF48619">
    <property type="entry name" value="Phospholipase A2, PLA2"/>
    <property type="match status" value="1"/>
</dbReference>
<keyword evidence="1" id="KW-0732">Signal</keyword>
<evidence type="ECO:0000313" key="2">
    <source>
        <dbReference type="EMBL" id="KAK0426097.1"/>
    </source>
</evidence>
<name>A0AA39IKN8_9BILA</name>
<organism evidence="2 3">
    <name type="scientific">Steinernema hermaphroditum</name>
    <dbReference type="NCBI Taxonomy" id="289476"/>
    <lineage>
        <taxon>Eukaryota</taxon>
        <taxon>Metazoa</taxon>
        <taxon>Ecdysozoa</taxon>
        <taxon>Nematoda</taxon>
        <taxon>Chromadorea</taxon>
        <taxon>Rhabditida</taxon>
        <taxon>Tylenchina</taxon>
        <taxon>Panagrolaimomorpha</taxon>
        <taxon>Strongyloidoidea</taxon>
        <taxon>Steinernematidae</taxon>
        <taxon>Steinernema</taxon>
    </lineage>
</organism>
<dbReference type="EMBL" id="JAUCMV010000001">
    <property type="protein sequence ID" value="KAK0426097.1"/>
    <property type="molecule type" value="Genomic_DNA"/>
</dbReference>
<feature type="chain" id="PRO_5041213507" description="Phospholipase A2 domain-containing protein" evidence="1">
    <location>
        <begin position="22"/>
        <end position="168"/>
    </location>
</feature>
<reference evidence="2" key="1">
    <citation type="submission" date="2023-06" db="EMBL/GenBank/DDBJ databases">
        <title>Genomic analysis of the entomopathogenic nematode Steinernema hermaphroditum.</title>
        <authorList>
            <person name="Schwarz E.M."/>
            <person name="Heppert J.K."/>
            <person name="Baniya A."/>
            <person name="Schwartz H.T."/>
            <person name="Tan C.-H."/>
            <person name="Antoshechkin I."/>
            <person name="Sternberg P.W."/>
            <person name="Goodrich-Blair H."/>
            <person name="Dillman A.R."/>
        </authorList>
    </citation>
    <scope>NUCLEOTIDE SEQUENCE</scope>
    <source>
        <strain evidence="2">PS9179</strain>
        <tissue evidence="2">Whole animal</tissue>
    </source>
</reference>
<protein>
    <recommendedName>
        <fullName evidence="4">Phospholipase A2 domain-containing protein</fullName>
    </recommendedName>
</protein>
<accession>A0AA39IKN8</accession>
<dbReference type="GO" id="GO:0006644">
    <property type="term" value="P:phospholipid metabolic process"/>
    <property type="evidence" value="ECO:0007669"/>
    <property type="project" value="InterPro"/>
</dbReference>
<dbReference type="InterPro" id="IPR036444">
    <property type="entry name" value="PLipase_A2_dom_sf"/>
</dbReference>
<dbReference type="InterPro" id="IPR053322">
    <property type="entry name" value="PLA2-like"/>
</dbReference>
<dbReference type="Proteomes" id="UP001175271">
    <property type="component" value="Unassembled WGS sequence"/>
</dbReference>
<evidence type="ECO:0000256" key="1">
    <source>
        <dbReference type="SAM" id="SignalP"/>
    </source>
</evidence>
<sequence length="168" mass="18451">MYVVLLLFAVLGVFGVRTADSAEEPEWSCGTDAVSHWLSEATIEKSCPLLKGAINQCCMNHDQCYDDQRGRTFCDDAFCNCLVDAAKPSEECSEEDAPTFCLLVREFGEAAYEASGSNRTTETPLKMILLTTTALPRKVAVQKTAIPKRAIGAEEAPWIGAVFERMDE</sequence>
<dbReference type="AlphaFoldDB" id="A0AA39IKN8"/>
<feature type="signal peptide" evidence="1">
    <location>
        <begin position="1"/>
        <end position="21"/>
    </location>
</feature>
<dbReference type="GO" id="GO:0004623">
    <property type="term" value="F:phospholipase A2 activity"/>
    <property type="evidence" value="ECO:0007669"/>
    <property type="project" value="InterPro"/>
</dbReference>
<dbReference type="PANTHER" id="PTHR34228">
    <property type="entry name" value="PROTEIN CBG09474-RELATED"/>
    <property type="match status" value="1"/>
</dbReference>
<comment type="caution">
    <text evidence="2">The sequence shown here is derived from an EMBL/GenBank/DDBJ whole genome shotgun (WGS) entry which is preliminary data.</text>
</comment>
<keyword evidence="3" id="KW-1185">Reference proteome</keyword>
<evidence type="ECO:0008006" key="4">
    <source>
        <dbReference type="Google" id="ProtNLM"/>
    </source>
</evidence>
<gene>
    <name evidence="2" type="ORF">QR680_009533</name>
</gene>
<evidence type="ECO:0000313" key="3">
    <source>
        <dbReference type="Proteomes" id="UP001175271"/>
    </source>
</evidence>